<dbReference type="Gene3D" id="3.90.1140.10">
    <property type="entry name" value="Cyclic phosphodiesterase"/>
    <property type="match status" value="1"/>
</dbReference>
<organism evidence="1 2">
    <name type="scientific">Thauera phenolivorans</name>
    <dbReference type="NCBI Taxonomy" id="1792543"/>
    <lineage>
        <taxon>Bacteria</taxon>
        <taxon>Pseudomonadati</taxon>
        <taxon>Pseudomonadota</taxon>
        <taxon>Betaproteobacteria</taxon>
        <taxon>Rhodocyclales</taxon>
        <taxon>Zoogloeaceae</taxon>
        <taxon>Thauera</taxon>
    </lineage>
</organism>
<gene>
    <name evidence="1" type="ORF">GX576_08205</name>
</gene>
<dbReference type="SUPFAM" id="SSF55144">
    <property type="entry name" value="LigT-like"/>
    <property type="match status" value="1"/>
</dbReference>
<proteinExistence type="predicted"/>
<dbReference type="AlphaFoldDB" id="A0A7X7R894"/>
<dbReference type="Proteomes" id="UP000536534">
    <property type="component" value="Unassembled WGS sequence"/>
</dbReference>
<keyword evidence="1" id="KW-0436">Ligase</keyword>
<comment type="caution">
    <text evidence="1">The sequence shown here is derived from an EMBL/GenBank/DDBJ whole genome shotgun (WGS) entry which is preliminary data.</text>
</comment>
<protein>
    <submittedName>
        <fullName evidence="1">2'-5' RNA ligase family protein</fullName>
    </submittedName>
</protein>
<dbReference type="Pfam" id="PF13563">
    <property type="entry name" value="2_5_RNA_ligase2"/>
    <property type="match status" value="1"/>
</dbReference>
<reference evidence="1 2" key="1">
    <citation type="journal article" date="2020" name="Biotechnol. Biofuels">
        <title>New insights from the biogas microbiome by comprehensive genome-resolved metagenomics of nearly 1600 species originating from multiple anaerobic digesters.</title>
        <authorList>
            <person name="Campanaro S."/>
            <person name="Treu L."/>
            <person name="Rodriguez-R L.M."/>
            <person name="Kovalovszki A."/>
            <person name="Ziels R.M."/>
            <person name="Maus I."/>
            <person name="Zhu X."/>
            <person name="Kougias P.G."/>
            <person name="Basile A."/>
            <person name="Luo G."/>
            <person name="Schluter A."/>
            <person name="Konstantinidis K.T."/>
            <person name="Angelidaki I."/>
        </authorList>
    </citation>
    <scope>NUCLEOTIDE SEQUENCE [LARGE SCALE GENOMIC DNA]</scope>
    <source>
        <strain evidence="1">AS06rmzACSIP_256</strain>
    </source>
</reference>
<dbReference type="InterPro" id="IPR009097">
    <property type="entry name" value="Cyclic_Pdiesterase"/>
</dbReference>
<dbReference type="GO" id="GO:0016874">
    <property type="term" value="F:ligase activity"/>
    <property type="evidence" value="ECO:0007669"/>
    <property type="project" value="UniProtKB-KW"/>
</dbReference>
<evidence type="ECO:0000313" key="1">
    <source>
        <dbReference type="EMBL" id="NLF54359.1"/>
    </source>
</evidence>
<name>A0A7X7R894_9RHOO</name>
<dbReference type="EMBL" id="JAAYYV010000214">
    <property type="protein sequence ID" value="NLF54359.1"/>
    <property type="molecule type" value="Genomic_DNA"/>
</dbReference>
<evidence type="ECO:0000313" key="2">
    <source>
        <dbReference type="Proteomes" id="UP000536534"/>
    </source>
</evidence>
<sequence>MTLRQAFLAAPLTLPNVRRDFVEWHRGRPCFVLWALDLDLPEVRARQQAAADQLGALLLEPYRRQPHLTLGLCGFPSAAPAAADEFGPVRLAAQLDALRTLRPPPFDVEIGALESFASAPFLTTEATCGSLDRLHACLAGGPMDPPAHAYVPHLTVGLYAGAWPTVEIDRRLDTYAASPLRLRIERLSLLGYAAAEVGGPLTRLADYELSDGRFRWHPAGEALASCLQPPSPGREPGSLLKV</sequence>
<accession>A0A7X7R894</accession>